<dbReference type="WBParaSite" id="ECPE_0001168801-mRNA-1">
    <property type="protein sequence ID" value="ECPE_0001168801-mRNA-1"/>
    <property type="gene ID" value="ECPE_0001168801"/>
</dbReference>
<evidence type="ECO:0000256" key="9">
    <source>
        <dbReference type="SAM" id="MobiDB-lite"/>
    </source>
</evidence>
<evidence type="ECO:0000256" key="3">
    <source>
        <dbReference type="ARBA" id="ARBA00022490"/>
    </source>
</evidence>
<sequence length="543" mass="61593">LASAALNFRSQQWQTIETILSEKENEILGLVEQNDELEKENSELQKALAISGASQEIMNEKKRLADDIKTFSEETRGLRKKVLSEKDFEIVQLYEEIQKLRHKLNNATMDKNMMDVSLLTKTLKERDGEVELLKKKLSEATQEVERTEKLLEDLKLNMSTSISGTTDKKLERIHSLQEQMKEKDKHLAEYERRLKTKGEYGLAEAVSELKAVRAQLDSKERQMDELCQAASRAESARNEISLENEHLRTKLGIALDEPVDLDGYKRIKCEKAEEERAVNEVLQKEIEKLEDERLELKRQLRAAARQLGQKAANENDHVDIALLNIWTDENQQQEIGENLTASAVSANYAAPVRTGTGGMGKGKQEPEIYRSRIEVLNNELGQATETIQMERKLQDEFKVRLSQVTEANVCLEAGLRELQAQLRTGQARLQADDKRDGGNRLPNEAGKPEPVQAIECPSLDKLLAALDAQTLGEDLDTGRFLKSRVDHLEVSKMWNVSVGLFIKSTLSPVFLICFTSAHSVNYASILDRIMPGNISYEQKIWVH</sequence>
<dbReference type="GO" id="GO:0034451">
    <property type="term" value="C:centriolar satellite"/>
    <property type="evidence" value="ECO:0007669"/>
    <property type="project" value="TreeGrafter"/>
</dbReference>
<feature type="coiled-coil region" evidence="8">
    <location>
        <begin position="373"/>
        <end position="421"/>
    </location>
</feature>
<feature type="coiled-coil region" evidence="8">
    <location>
        <begin position="20"/>
        <end position="236"/>
    </location>
</feature>
<keyword evidence="3" id="KW-0963">Cytoplasm</keyword>
<keyword evidence="4" id="KW-0970">Cilium biogenesis/degradation</keyword>
<name>A0A183AXG8_9TREM</name>
<keyword evidence="7" id="KW-0966">Cell projection</keyword>
<evidence type="ECO:0000256" key="5">
    <source>
        <dbReference type="ARBA" id="ARBA00023054"/>
    </source>
</evidence>
<dbReference type="GO" id="GO:0097711">
    <property type="term" value="P:ciliary basal body-plasma membrane docking"/>
    <property type="evidence" value="ECO:0007669"/>
    <property type="project" value="TreeGrafter"/>
</dbReference>
<keyword evidence="5 8" id="KW-0175">Coiled coil</keyword>
<evidence type="ECO:0000256" key="1">
    <source>
        <dbReference type="ARBA" id="ARBA00004120"/>
    </source>
</evidence>
<evidence type="ECO:0000256" key="6">
    <source>
        <dbReference type="ARBA" id="ARBA00023212"/>
    </source>
</evidence>
<dbReference type="GO" id="GO:0035869">
    <property type="term" value="C:ciliary transition zone"/>
    <property type="evidence" value="ECO:0007669"/>
    <property type="project" value="TreeGrafter"/>
</dbReference>
<proteinExistence type="predicted"/>
<feature type="coiled-coil region" evidence="8">
    <location>
        <begin position="264"/>
        <end position="306"/>
    </location>
</feature>
<organism evidence="10">
    <name type="scientific">Echinostoma caproni</name>
    <dbReference type="NCBI Taxonomy" id="27848"/>
    <lineage>
        <taxon>Eukaryota</taxon>
        <taxon>Metazoa</taxon>
        <taxon>Spiralia</taxon>
        <taxon>Lophotrochozoa</taxon>
        <taxon>Platyhelminthes</taxon>
        <taxon>Trematoda</taxon>
        <taxon>Digenea</taxon>
        <taxon>Plagiorchiida</taxon>
        <taxon>Echinostomata</taxon>
        <taxon>Echinostomatoidea</taxon>
        <taxon>Echinostomatidae</taxon>
        <taxon>Echinostoma</taxon>
    </lineage>
</organism>
<dbReference type="PANTHER" id="PTHR18879:SF20">
    <property type="entry name" value="CENTROSOMAL PROTEIN OF 290 KDA"/>
    <property type="match status" value="1"/>
</dbReference>
<evidence type="ECO:0000256" key="4">
    <source>
        <dbReference type="ARBA" id="ARBA00022794"/>
    </source>
</evidence>
<dbReference type="PANTHER" id="PTHR18879">
    <property type="entry name" value="CENTROSOMAL PROTEIN OF 290 KDA"/>
    <property type="match status" value="1"/>
</dbReference>
<dbReference type="GO" id="GO:1905515">
    <property type="term" value="P:non-motile cilium assembly"/>
    <property type="evidence" value="ECO:0007669"/>
    <property type="project" value="TreeGrafter"/>
</dbReference>
<evidence type="ECO:0000256" key="7">
    <source>
        <dbReference type="ARBA" id="ARBA00023273"/>
    </source>
</evidence>
<accession>A0A183AXG8</accession>
<dbReference type="InterPro" id="IPR026201">
    <property type="entry name" value="Cep290"/>
</dbReference>
<evidence type="ECO:0000256" key="8">
    <source>
        <dbReference type="SAM" id="Coils"/>
    </source>
</evidence>
<keyword evidence="6" id="KW-0206">Cytoskeleton</keyword>
<comment type="subcellular location">
    <subcellularLocation>
        <location evidence="1">Cytoplasm</location>
        <location evidence="1">Cytoskeleton</location>
        <location evidence="1">Cilium basal body</location>
    </subcellularLocation>
    <subcellularLocation>
        <location evidence="2">Cytoplasm</location>
        <location evidence="2">Cytoskeleton</location>
        <location evidence="2">Microtubule organizing center</location>
        <location evidence="2">Centrosome</location>
    </subcellularLocation>
</comment>
<evidence type="ECO:0000313" key="10">
    <source>
        <dbReference type="WBParaSite" id="ECPE_0001168801-mRNA-1"/>
    </source>
</evidence>
<reference evidence="10" key="1">
    <citation type="submission" date="2016-06" db="UniProtKB">
        <authorList>
            <consortium name="WormBaseParasite"/>
        </authorList>
    </citation>
    <scope>IDENTIFICATION</scope>
</reference>
<evidence type="ECO:0000256" key="2">
    <source>
        <dbReference type="ARBA" id="ARBA00004300"/>
    </source>
</evidence>
<dbReference type="AlphaFoldDB" id="A0A183AXG8"/>
<protein>
    <submittedName>
        <fullName evidence="10">HOOK domain-containing protein</fullName>
    </submittedName>
</protein>
<dbReference type="GO" id="GO:1905349">
    <property type="term" value="P:ciliary transition zone assembly"/>
    <property type="evidence" value="ECO:0007669"/>
    <property type="project" value="TreeGrafter"/>
</dbReference>
<feature type="region of interest" description="Disordered" evidence="9">
    <location>
        <begin position="426"/>
        <end position="450"/>
    </location>
</feature>